<proteinExistence type="predicted"/>
<keyword evidence="2" id="KW-1185">Reference proteome</keyword>
<comment type="caution">
    <text evidence="1">The sequence shown here is derived from an EMBL/GenBank/DDBJ whole genome shotgun (WGS) entry which is preliminary data.</text>
</comment>
<evidence type="ECO:0000313" key="2">
    <source>
        <dbReference type="Proteomes" id="UP000193920"/>
    </source>
</evidence>
<name>A0A1Y2BB68_9FUNG</name>
<dbReference type="EMBL" id="MCOG01000168">
    <property type="protein sequence ID" value="ORY31727.1"/>
    <property type="molecule type" value="Genomic_DNA"/>
</dbReference>
<reference evidence="1 2" key="1">
    <citation type="submission" date="2016-08" db="EMBL/GenBank/DDBJ databases">
        <title>A Parts List for Fungal Cellulosomes Revealed by Comparative Genomics.</title>
        <authorList>
            <consortium name="DOE Joint Genome Institute"/>
            <person name="Haitjema C.H."/>
            <person name="Gilmore S.P."/>
            <person name="Henske J.K."/>
            <person name="Solomon K.V."/>
            <person name="De Groot R."/>
            <person name="Kuo A."/>
            <person name="Mondo S.J."/>
            <person name="Salamov A.A."/>
            <person name="Labutti K."/>
            <person name="Zhao Z."/>
            <person name="Chiniquy J."/>
            <person name="Barry K."/>
            <person name="Brewer H.M."/>
            <person name="Purvine S.O."/>
            <person name="Wright A.T."/>
            <person name="Boxma B."/>
            <person name="Van Alen T."/>
            <person name="Hackstein J.H."/>
            <person name="Baker S.E."/>
            <person name="Grigoriev I.V."/>
            <person name="O'Malley M.A."/>
        </authorList>
    </citation>
    <scope>NUCLEOTIDE SEQUENCE [LARGE SCALE GENOMIC DNA]</scope>
    <source>
        <strain evidence="1 2">G1</strain>
    </source>
</reference>
<evidence type="ECO:0000313" key="1">
    <source>
        <dbReference type="EMBL" id="ORY31727.1"/>
    </source>
</evidence>
<protein>
    <submittedName>
        <fullName evidence="1">Uncharacterized protein</fullName>
    </submittedName>
</protein>
<dbReference type="Proteomes" id="UP000193920">
    <property type="component" value="Unassembled WGS sequence"/>
</dbReference>
<organism evidence="1 2">
    <name type="scientific">Neocallimastix californiae</name>
    <dbReference type="NCBI Taxonomy" id="1754190"/>
    <lineage>
        <taxon>Eukaryota</taxon>
        <taxon>Fungi</taxon>
        <taxon>Fungi incertae sedis</taxon>
        <taxon>Chytridiomycota</taxon>
        <taxon>Chytridiomycota incertae sedis</taxon>
        <taxon>Neocallimastigomycetes</taxon>
        <taxon>Neocallimastigales</taxon>
        <taxon>Neocallimastigaceae</taxon>
        <taxon>Neocallimastix</taxon>
    </lineage>
</organism>
<gene>
    <name evidence="1" type="ORF">LY90DRAFT_705301</name>
</gene>
<accession>A0A1Y2BB68</accession>
<sequence>MNAVMDFELESFSRRKRNFIEEENEPCLKRMTFASEQKNRRMKVPISMKKAFFPNTGCYDFCNRA</sequence>
<dbReference type="AlphaFoldDB" id="A0A1Y2BB68"/>